<accession>A0ABT8UTI7</accession>
<dbReference type="InterPro" id="IPR010310">
    <property type="entry name" value="T7SS_ESAT-6-like"/>
</dbReference>
<evidence type="ECO:0000313" key="1">
    <source>
        <dbReference type="EMBL" id="MDO3640170.1"/>
    </source>
</evidence>
<reference evidence="1" key="1">
    <citation type="submission" date="2023-07" db="EMBL/GenBank/DDBJ databases">
        <title>Mycolicibacterium sp. nov., a novel bacterial species.</title>
        <authorList>
            <person name="Cao Y."/>
        </authorList>
    </citation>
    <scope>NUCLEOTIDE SEQUENCE</scope>
    <source>
        <strain evidence="1">KC 300</strain>
    </source>
</reference>
<dbReference type="Gene3D" id="1.10.287.1060">
    <property type="entry name" value="ESAT-6-like"/>
    <property type="match status" value="1"/>
</dbReference>
<organism evidence="1 2">
    <name type="scientific">Mycolicibacterium arseniciresistens</name>
    <dbReference type="NCBI Taxonomy" id="3062257"/>
    <lineage>
        <taxon>Bacteria</taxon>
        <taxon>Bacillati</taxon>
        <taxon>Actinomycetota</taxon>
        <taxon>Actinomycetes</taxon>
        <taxon>Mycobacteriales</taxon>
        <taxon>Mycobacteriaceae</taxon>
        <taxon>Mycolicibacterium</taxon>
    </lineage>
</organism>
<dbReference type="EMBL" id="JAUMSQ010000483">
    <property type="protein sequence ID" value="MDO3640170.1"/>
    <property type="molecule type" value="Genomic_DNA"/>
</dbReference>
<gene>
    <name evidence="1" type="ORF">Q2100_30800</name>
</gene>
<evidence type="ECO:0000313" key="2">
    <source>
        <dbReference type="Proteomes" id="UP001168823"/>
    </source>
</evidence>
<protein>
    <submittedName>
        <fullName evidence="1">WXG100 family type VII secretion target</fullName>
    </submittedName>
</protein>
<keyword evidence="2" id="KW-1185">Reference proteome</keyword>
<dbReference type="SUPFAM" id="SSF140453">
    <property type="entry name" value="EsxAB dimer-like"/>
    <property type="match status" value="1"/>
</dbReference>
<comment type="caution">
    <text evidence="1">The sequence shown here is derived from an EMBL/GenBank/DDBJ whole genome shotgun (WGS) entry which is preliminary data.</text>
</comment>
<dbReference type="Pfam" id="PF06013">
    <property type="entry name" value="WXG100"/>
    <property type="match status" value="1"/>
</dbReference>
<name>A0ABT8UTI7_9MYCO</name>
<proteinExistence type="predicted"/>
<sequence>MSDPMITDPAVLAAEAGNFARIAAELKGVITSVEATAGALQPTFKGTAGMAAQAALLRYQEAGNAQERLLDDIANNIQQSGLQYTSTDDDQSAAISAVEMGI</sequence>
<dbReference type="InterPro" id="IPR036689">
    <property type="entry name" value="ESAT-6-like_sf"/>
</dbReference>
<dbReference type="Proteomes" id="UP001168823">
    <property type="component" value="Unassembled WGS sequence"/>
</dbReference>